<dbReference type="InterPro" id="IPR046342">
    <property type="entry name" value="CBS_dom_sf"/>
</dbReference>
<protein>
    <submittedName>
        <fullName evidence="4">CBS domain</fullName>
    </submittedName>
</protein>
<dbReference type="Proteomes" id="UP000241595">
    <property type="component" value="Unassembled WGS sequence"/>
</dbReference>
<gene>
    <name evidence="4" type="ORF">MTAB308_1163</name>
</gene>
<dbReference type="SUPFAM" id="SSF54631">
    <property type="entry name" value="CBS-domain pair"/>
    <property type="match status" value="1"/>
</dbReference>
<keyword evidence="1 2" id="KW-0129">CBS domain</keyword>
<keyword evidence="5" id="KW-1185">Reference proteome</keyword>
<evidence type="ECO:0000313" key="5">
    <source>
        <dbReference type="Proteomes" id="UP000241595"/>
    </source>
</evidence>
<feature type="domain" description="CBS" evidence="3">
    <location>
        <begin position="129"/>
        <end position="185"/>
    </location>
</feature>
<name>A0A2U3N850_9MYCO</name>
<dbReference type="AlphaFoldDB" id="A0A2U3N850"/>
<dbReference type="InterPro" id="IPR000644">
    <property type="entry name" value="CBS_dom"/>
</dbReference>
<reference evidence="4 5" key="1">
    <citation type="submission" date="2017-01" db="EMBL/GenBank/DDBJ databases">
        <authorList>
            <consortium name="Urmite Genomes"/>
        </authorList>
    </citation>
    <scope>NUCLEOTIDE SEQUENCE [LARGE SCALE GENOMIC DNA]</scope>
    <source>
        <strain evidence="4 5">AB308</strain>
    </source>
</reference>
<organism evidence="4 5">
    <name type="scientific">Mycobacterium terramassiliense</name>
    <dbReference type="NCBI Taxonomy" id="1841859"/>
    <lineage>
        <taxon>Bacteria</taxon>
        <taxon>Bacillati</taxon>
        <taxon>Actinomycetota</taxon>
        <taxon>Actinomycetes</taxon>
        <taxon>Mycobacteriales</taxon>
        <taxon>Mycobacteriaceae</taxon>
        <taxon>Mycobacterium</taxon>
    </lineage>
</organism>
<dbReference type="CDD" id="cd17788">
    <property type="entry name" value="CBS_pair_bac"/>
    <property type="match status" value="1"/>
</dbReference>
<evidence type="ECO:0000313" key="4">
    <source>
        <dbReference type="EMBL" id="SPM27682.1"/>
    </source>
</evidence>
<dbReference type="SMART" id="SM00116">
    <property type="entry name" value="CBS"/>
    <property type="match status" value="2"/>
</dbReference>
<dbReference type="InterPro" id="IPR051257">
    <property type="entry name" value="Diverse_CBS-Domain"/>
</dbReference>
<evidence type="ECO:0000256" key="1">
    <source>
        <dbReference type="ARBA" id="ARBA00023122"/>
    </source>
</evidence>
<dbReference type="PANTHER" id="PTHR43080:SF2">
    <property type="entry name" value="CBS DOMAIN-CONTAINING PROTEIN"/>
    <property type="match status" value="1"/>
</dbReference>
<dbReference type="STRING" id="1841859.GCA_900157385_01160"/>
<evidence type="ECO:0000259" key="3">
    <source>
        <dbReference type="PROSITE" id="PS51371"/>
    </source>
</evidence>
<sequence>VRREAWSASCPLVSPTPEFAVILAVDRPASTGRPYRRTMRAEQIAEDFPIVSIDGEALDAARLLAEHRLPGLLVTDASGNPYAVLPASQVVRFIVPRYVQDDPSLAGVLNESTADRCAEKLSGKKVRDVLPEHLLDVPPADADDTIIEVAALMARERSPLVAVVKAGKLIGVITASRVLEAALRH</sequence>
<dbReference type="PROSITE" id="PS51371">
    <property type="entry name" value="CBS"/>
    <property type="match status" value="1"/>
</dbReference>
<dbReference type="EMBL" id="FTRV01000010">
    <property type="protein sequence ID" value="SPM27682.1"/>
    <property type="molecule type" value="Genomic_DNA"/>
</dbReference>
<dbReference type="PANTHER" id="PTHR43080">
    <property type="entry name" value="CBS DOMAIN-CONTAINING PROTEIN CBSX3, MITOCHONDRIAL"/>
    <property type="match status" value="1"/>
</dbReference>
<dbReference type="Pfam" id="PF00571">
    <property type="entry name" value="CBS"/>
    <property type="match status" value="1"/>
</dbReference>
<dbReference type="Gene3D" id="3.10.580.10">
    <property type="entry name" value="CBS-domain"/>
    <property type="match status" value="1"/>
</dbReference>
<feature type="non-terminal residue" evidence="4">
    <location>
        <position position="1"/>
    </location>
</feature>
<accession>A0A2U3N850</accession>
<evidence type="ECO:0000256" key="2">
    <source>
        <dbReference type="PROSITE-ProRule" id="PRU00703"/>
    </source>
</evidence>
<proteinExistence type="predicted"/>